<dbReference type="EMBL" id="DVIU01000021">
    <property type="protein sequence ID" value="HIS35200.1"/>
    <property type="molecule type" value="Genomic_DNA"/>
</dbReference>
<reference evidence="2" key="2">
    <citation type="journal article" date="2021" name="PeerJ">
        <title>Extensive microbial diversity within the chicken gut microbiome revealed by metagenomics and culture.</title>
        <authorList>
            <person name="Gilroy R."/>
            <person name="Ravi A."/>
            <person name="Getino M."/>
            <person name="Pursley I."/>
            <person name="Horton D.L."/>
            <person name="Alikhan N.F."/>
            <person name="Baker D."/>
            <person name="Gharbi K."/>
            <person name="Hall N."/>
            <person name="Watson M."/>
            <person name="Adriaenssens E.M."/>
            <person name="Foster-Nyarko E."/>
            <person name="Jarju S."/>
            <person name="Secka A."/>
            <person name="Antonio M."/>
            <person name="Oren A."/>
            <person name="Chaudhuri R.R."/>
            <person name="La Ragione R."/>
            <person name="Hildebrand F."/>
            <person name="Pallen M.J."/>
        </authorList>
    </citation>
    <scope>NUCLEOTIDE SEQUENCE</scope>
    <source>
        <strain evidence="2">6276</strain>
    </source>
</reference>
<feature type="non-terminal residue" evidence="2">
    <location>
        <position position="1"/>
    </location>
</feature>
<organism evidence="2 3">
    <name type="scientific">Candidatus Scatousia excrementigallinarum</name>
    <dbReference type="NCBI Taxonomy" id="2840935"/>
    <lineage>
        <taxon>Bacteria</taxon>
        <taxon>Candidatus Scatousia</taxon>
    </lineage>
</organism>
<dbReference type="SUPFAM" id="SSF54523">
    <property type="entry name" value="Pili subunits"/>
    <property type="match status" value="1"/>
</dbReference>
<evidence type="ECO:0000313" key="3">
    <source>
        <dbReference type="Proteomes" id="UP000823928"/>
    </source>
</evidence>
<dbReference type="NCBIfam" id="TIGR02532">
    <property type="entry name" value="IV_pilin_GFxxxE"/>
    <property type="match status" value="1"/>
</dbReference>
<evidence type="ECO:0000313" key="2">
    <source>
        <dbReference type="EMBL" id="HIS35200.1"/>
    </source>
</evidence>
<evidence type="ECO:0000256" key="1">
    <source>
        <dbReference type="SAM" id="Phobius"/>
    </source>
</evidence>
<accession>A0A9D1EWH9</accession>
<dbReference type="AlphaFoldDB" id="A0A9D1EWH9"/>
<dbReference type="InterPro" id="IPR045584">
    <property type="entry name" value="Pilin-like"/>
</dbReference>
<comment type="caution">
    <text evidence="2">The sequence shown here is derived from an EMBL/GenBank/DDBJ whole genome shotgun (WGS) entry which is preliminary data.</text>
</comment>
<proteinExistence type="predicted"/>
<dbReference type="Pfam" id="PF07963">
    <property type="entry name" value="N_methyl"/>
    <property type="match status" value="1"/>
</dbReference>
<keyword evidence="1" id="KW-1133">Transmembrane helix</keyword>
<keyword evidence="1" id="KW-0812">Transmembrane</keyword>
<dbReference type="Proteomes" id="UP000823928">
    <property type="component" value="Unassembled WGS sequence"/>
</dbReference>
<feature type="transmembrane region" description="Helical" evidence="1">
    <location>
        <begin position="7"/>
        <end position="31"/>
    </location>
</feature>
<reference evidence="2" key="1">
    <citation type="submission" date="2020-10" db="EMBL/GenBank/DDBJ databases">
        <authorList>
            <person name="Gilroy R."/>
        </authorList>
    </citation>
    <scope>NUCLEOTIDE SEQUENCE</scope>
    <source>
        <strain evidence="2">6276</strain>
    </source>
</reference>
<keyword evidence="1" id="KW-0472">Membrane</keyword>
<name>A0A9D1EWH9_9BACT</name>
<dbReference type="Gene3D" id="3.30.700.10">
    <property type="entry name" value="Glycoprotein, Type 4 Pilin"/>
    <property type="match status" value="1"/>
</dbReference>
<gene>
    <name evidence="2" type="ORF">IAC10_01025</name>
</gene>
<protein>
    <submittedName>
        <fullName evidence="2">Prepilin-type N-terminal cleavage/methylation domain-containing protein</fullName>
    </submittedName>
</protein>
<sequence length="242" mass="26689">KTAHRRGFTLAEVLITLGIIGIVAAMTLPALQQKIQYKKYETGFKVAENLLHNAVNYFHSKEKMINGETYCTANPGNEDSNFCKDGQYEVFSEVLAEAFIGIHALNKNGIGGYAANKYYNFKNNTKFAATLLDDGYMELANGMSVIIESGSNTTLPIIFFDVNGTANKPNRMGYDTFAFVIDKNDRVCPLGSSSCKGRSSYIETTSDFTKSKYCSPASSSDNNGITCGYFASIDKDYFKKIK</sequence>
<dbReference type="InterPro" id="IPR012902">
    <property type="entry name" value="N_methyl_site"/>
</dbReference>